<reference evidence="1 2" key="1">
    <citation type="submission" date="2024-01" db="EMBL/GenBank/DDBJ databases">
        <authorList>
            <person name="Waweru B."/>
        </authorList>
    </citation>
    <scope>NUCLEOTIDE SEQUENCE [LARGE SCALE GENOMIC DNA]</scope>
</reference>
<protein>
    <submittedName>
        <fullName evidence="1">Uncharacterized protein</fullName>
    </submittedName>
</protein>
<keyword evidence="2" id="KW-1185">Reference proteome</keyword>
<accession>A0AAV1SCZ0</accession>
<proteinExistence type="predicted"/>
<dbReference type="EMBL" id="CAWUPB010001173">
    <property type="protein sequence ID" value="CAK7348410.1"/>
    <property type="molecule type" value="Genomic_DNA"/>
</dbReference>
<evidence type="ECO:0000313" key="2">
    <source>
        <dbReference type="Proteomes" id="UP001314170"/>
    </source>
</evidence>
<gene>
    <name evidence="1" type="ORF">DCAF_LOCUS21107</name>
</gene>
<evidence type="ECO:0000313" key="1">
    <source>
        <dbReference type="EMBL" id="CAK7348410.1"/>
    </source>
</evidence>
<organism evidence="1 2">
    <name type="scientific">Dovyalis caffra</name>
    <dbReference type="NCBI Taxonomy" id="77055"/>
    <lineage>
        <taxon>Eukaryota</taxon>
        <taxon>Viridiplantae</taxon>
        <taxon>Streptophyta</taxon>
        <taxon>Embryophyta</taxon>
        <taxon>Tracheophyta</taxon>
        <taxon>Spermatophyta</taxon>
        <taxon>Magnoliopsida</taxon>
        <taxon>eudicotyledons</taxon>
        <taxon>Gunneridae</taxon>
        <taxon>Pentapetalae</taxon>
        <taxon>rosids</taxon>
        <taxon>fabids</taxon>
        <taxon>Malpighiales</taxon>
        <taxon>Salicaceae</taxon>
        <taxon>Flacourtieae</taxon>
        <taxon>Dovyalis</taxon>
    </lineage>
</organism>
<sequence length="142" mass="15599">MGKPSGSDALPRSYSLWIKDKEDHEENVGNDGGESKRAFLVVALCPCLSVEAFEVANLGRSSGFDVHLAQVEDATPRVRWMVSFCSSLEEFKGSFFVKGFSGAGGFSEGHLGVYMQPHLDCDHPRNKACRIHKALYTPLFAD</sequence>
<dbReference type="AlphaFoldDB" id="A0AAV1SCZ0"/>
<dbReference type="Proteomes" id="UP001314170">
    <property type="component" value="Unassembled WGS sequence"/>
</dbReference>
<comment type="caution">
    <text evidence="1">The sequence shown here is derived from an EMBL/GenBank/DDBJ whole genome shotgun (WGS) entry which is preliminary data.</text>
</comment>
<name>A0AAV1SCZ0_9ROSI</name>